<accession>A0A381X2U3</accession>
<reference evidence="1" key="1">
    <citation type="submission" date="2018-05" db="EMBL/GenBank/DDBJ databases">
        <authorList>
            <person name="Lanie J.A."/>
            <person name="Ng W.-L."/>
            <person name="Kazmierczak K.M."/>
            <person name="Andrzejewski T.M."/>
            <person name="Davidsen T.M."/>
            <person name="Wayne K.J."/>
            <person name="Tettelin H."/>
            <person name="Glass J.I."/>
            <person name="Rusch D."/>
            <person name="Podicherti R."/>
            <person name="Tsui H.-C.T."/>
            <person name="Winkler M.E."/>
        </authorList>
    </citation>
    <scope>NUCLEOTIDE SEQUENCE</scope>
</reference>
<dbReference type="AlphaFoldDB" id="A0A381X2U3"/>
<name>A0A381X2U3_9ZZZZ</name>
<gene>
    <name evidence="1" type="ORF">METZ01_LOCUS111766</name>
</gene>
<sequence>MAKNEKMKKSNKAFPNRTFTDEQIKNMSSDDMILSTYQCQFVDKKNSKKVAHQLLRILLRIVNHHAIEMNQLWYKVELGNLEELRVNDVITEEEWEKEQKRLIDVWKPSKNFNDD</sequence>
<protein>
    <submittedName>
        <fullName evidence="1">Uncharacterized protein</fullName>
    </submittedName>
</protein>
<dbReference type="EMBL" id="UINC01013672">
    <property type="protein sequence ID" value="SVA58912.1"/>
    <property type="molecule type" value="Genomic_DNA"/>
</dbReference>
<proteinExistence type="predicted"/>
<organism evidence="1">
    <name type="scientific">marine metagenome</name>
    <dbReference type="NCBI Taxonomy" id="408172"/>
    <lineage>
        <taxon>unclassified sequences</taxon>
        <taxon>metagenomes</taxon>
        <taxon>ecological metagenomes</taxon>
    </lineage>
</organism>
<evidence type="ECO:0000313" key="1">
    <source>
        <dbReference type="EMBL" id="SVA58912.1"/>
    </source>
</evidence>